<evidence type="ECO:0000313" key="4">
    <source>
        <dbReference type="Proteomes" id="UP000028534"/>
    </source>
</evidence>
<evidence type="ECO:0000256" key="1">
    <source>
        <dbReference type="SAM" id="SignalP"/>
    </source>
</evidence>
<gene>
    <name evidence="2" type="ORF">CP98_02319</name>
    <name evidence="3" type="ORF">DAH51_08805</name>
</gene>
<evidence type="ECO:0000313" key="2">
    <source>
        <dbReference type="EMBL" id="KEZ18938.1"/>
    </source>
</evidence>
<dbReference type="PATRIC" id="fig|13690.10.peg.2380"/>
<dbReference type="Proteomes" id="UP000287401">
    <property type="component" value="Unassembled WGS sequence"/>
</dbReference>
<keyword evidence="1" id="KW-0732">Signal</keyword>
<dbReference type="STRING" id="13690.AX777_07820"/>
<proteinExistence type="predicted"/>
<reference evidence="3 5" key="2">
    <citation type="submission" date="2018-07" db="EMBL/GenBank/DDBJ databases">
        <title>Genomic and Epidemiologic Investigation of an Indolent Hospital Outbreak.</title>
        <authorList>
            <person name="Johnson R.C."/>
            <person name="Deming C."/>
            <person name="Conlan S."/>
            <person name="Zellmer C.J."/>
            <person name="Michelin A.V."/>
            <person name="Lee-Lin S."/>
            <person name="Thomas P.J."/>
            <person name="Park M."/>
            <person name="Weingarten R.A."/>
            <person name="Less J."/>
            <person name="Dekker J.P."/>
            <person name="Frank K.M."/>
            <person name="Musser K.A."/>
            <person name="Mcquiston J.R."/>
            <person name="Henderson D.K."/>
            <person name="Lau A.F."/>
            <person name="Palmore T.N."/>
            <person name="Segre J.A."/>
        </authorList>
    </citation>
    <scope>NUCLEOTIDE SEQUENCE [LARGE SCALE GENOMIC DNA]</scope>
    <source>
        <strain evidence="3 5">SK-NIH.Env6_1116</strain>
    </source>
</reference>
<evidence type="ECO:0000313" key="5">
    <source>
        <dbReference type="Proteomes" id="UP000287401"/>
    </source>
</evidence>
<feature type="chain" id="PRO_5035985799" evidence="1">
    <location>
        <begin position="21"/>
        <end position="147"/>
    </location>
</feature>
<comment type="caution">
    <text evidence="2">The sequence shown here is derived from an EMBL/GenBank/DDBJ whole genome shotgun (WGS) entry which is preliminary data.</text>
</comment>
<reference evidence="2 4" key="1">
    <citation type="submission" date="2014-03" db="EMBL/GenBank/DDBJ databases">
        <title>Genome sequence of Sphingobium yanoikuyae B1.</title>
        <authorList>
            <person name="Gan H.M."/>
            <person name="Gan H.Y."/>
            <person name="Savka M.A."/>
        </authorList>
    </citation>
    <scope>NUCLEOTIDE SEQUENCE [LARGE SCALE GENOMIC DNA]</scope>
    <source>
        <strain evidence="2 4">B1</strain>
    </source>
</reference>
<feature type="signal peptide" evidence="1">
    <location>
        <begin position="1"/>
        <end position="20"/>
    </location>
</feature>
<evidence type="ECO:0000313" key="3">
    <source>
        <dbReference type="EMBL" id="RSU57833.1"/>
    </source>
</evidence>
<dbReference type="Proteomes" id="UP000028534">
    <property type="component" value="Unassembled WGS sequence"/>
</dbReference>
<organism evidence="2 4">
    <name type="scientific">Sphingobium yanoikuyae</name>
    <name type="common">Sphingomonas yanoikuyae</name>
    <dbReference type="NCBI Taxonomy" id="13690"/>
    <lineage>
        <taxon>Bacteria</taxon>
        <taxon>Pseudomonadati</taxon>
        <taxon>Pseudomonadota</taxon>
        <taxon>Alphaproteobacteria</taxon>
        <taxon>Sphingomonadales</taxon>
        <taxon>Sphingomonadaceae</taxon>
        <taxon>Sphingobium</taxon>
    </lineage>
</organism>
<sequence>MRFPPALILLAGLAAAPATAQTAAPADGPLKVENYYRVKWGGMGQFLTTYHKQHEALLREMMRQGYISEVTVEMPFTHMGGSTRWDVRTTIVYKHGADGVGAGEAYKAAMAAAKARMFPDKAAFDAEEAKRMAVTEDHWDVVLEPAP</sequence>
<protein>
    <submittedName>
        <fullName evidence="2">Uncharacterized protein</fullName>
    </submittedName>
</protein>
<dbReference type="AlphaFoldDB" id="A0A084ELU6"/>
<dbReference type="RefSeq" id="WP_037519477.1">
    <property type="nucleotide sequence ID" value="NZ_JGVR01000012.1"/>
</dbReference>
<dbReference type="EMBL" id="JGVR01000012">
    <property type="protein sequence ID" value="KEZ18938.1"/>
    <property type="molecule type" value="Genomic_DNA"/>
</dbReference>
<name>A0A084ELU6_SPHYA</name>
<accession>A0A084ELU6</accession>
<dbReference type="EMBL" id="QRAL01000007">
    <property type="protein sequence ID" value="RSU57833.1"/>
    <property type="molecule type" value="Genomic_DNA"/>
</dbReference>